<dbReference type="GO" id="GO:1990539">
    <property type="term" value="P:fructose import across plasma membrane"/>
    <property type="evidence" value="ECO:0007669"/>
    <property type="project" value="UniProtKB-ARBA"/>
</dbReference>
<evidence type="ECO:0000256" key="6">
    <source>
        <dbReference type="ARBA" id="ARBA00023136"/>
    </source>
</evidence>
<dbReference type="InterPro" id="IPR005828">
    <property type="entry name" value="MFS_sugar_transport-like"/>
</dbReference>
<keyword evidence="5 9" id="KW-1133">Transmembrane helix</keyword>
<feature type="compositionally biased region" description="Polar residues" evidence="8">
    <location>
        <begin position="129"/>
        <end position="149"/>
    </location>
</feature>
<feature type="domain" description="Major facilitator superfamily (MFS) profile" evidence="10">
    <location>
        <begin position="168"/>
        <end position="614"/>
    </location>
</feature>
<dbReference type="WBParaSite" id="HCON_00034570-00001">
    <property type="protein sequence ID" value="HCON_00034570-00001"/>
    <property type="gene ID" value="HCON_00034570"/>
</dbReference>
<feature type="transmembrane region" description="Helical" evidence="9">
    <location>
        <begin position="248"/>
        <end position="269"/>
    </location>
</feature>
<keyword evidence="2 7" id="KW-0813">Transport</keyword>
<keyword evidence="4 9" id="KW-0812">Transmembrane</keyword>
<evidence type="ECO:0000256" key="2">
    <source>
        <dbReference type="ARBA" id="ARBA00022448"/>
    </source>
</evidence>
<dbReference type="PRINTS" id="PR00171">
    <property type="entry name" value="SUGRTRNSPORT"/>
</dbReference>
<feature type="transmembrane region" description="Helical" evidence="9">
    <location>
        <begin position="461"/>
        <end position="483"/>
    </location>
</feature>
<reference evidence="12" key="1">
    <citation type="submission" date="2020-12" db="UniProtKB">
        <authorList>
            <consortium name="WormBaseParasite"/>
        </authorList>
    </citation>
    <scope>IDENTIFICATION</scope>
    <source>
        <strain evidence="12">MHco3</strain>
    </source>
</reference>
<evidence type="ECO:0000256" key="5">
    <source>
        <dbReference type="ARBA" id="ARBA00022989"/>
    </source>
</evidence>
<feature type="transmembrane region" description="Helical" evidence="9">
    <location>
        <begin position="161"/>
        <end position="181"/>
    </location>
</feature>
<dbReference type="AlphaFoldDB" id="A0A7I5E6S1"/>
<feature type="transmembrane region" description="Helical" evidence="9">
    <location>
        <begin position="275"/>
        <end position="296"/>
    </location>
</feature>
<feature type="region of interest" description="Disordered" evidence="8">
    <location>
        <begin position="1"/>
        <end position="153"/>
    </location>
</feature>
<dbReference type="GO" id="GO:0005886">
    <property type="term" value="C:plasma membrane"/>
    <property type="evidence" value="ECO:0007669"/>
    <property type="project" value="UniProtKB-SubCell"/>
</dbReference>
<feature type="transmembrane region" description="Helical" evidence="9">
    <location>
        <begin position="426"/>
        <end position="449"/>
    </location>
</feature>
<evidence type="ECO:0000256" key="4">
    <source>
        <dbReference type="ARBA" id="ARBA00022692"/>
    </source>
</evidence>
<evidence type="ECO:0000256" key="9">
    <source>
        <dbReference type="SAM" id="Phobius"/>
    </source>
</evidence>
<organism evidence="11 12">
    <name type="scientific">Haemonchus contortus</name>
    <name type="common">Barber pole worm</name>
    <dbReference type="NCBI Taxonomy" id="6289"/>
    <lineage>
        <taxon>Eukaryota</taxon>
        <taxon>Metazoa</taxon>
        <taxon>Ecdysozoa</taxon>
        <taxon>Nematoda</taxon>
        <taxon>Chromadorea</taxon>
        <taxon>Rhabditida</taxon>
        <taxon>Rhabditina</taxon>
        <taxon>Rhabditomorpha</taxon>
        <taxon>Strongyloidea</taxon>
        <taxon>Trichostrongylidae</taxon>
        <taxon>Haemonchus</taxon>
    </lineage>
</organism>
<dbReference type="InterPro" id="IPR020846">
    <property type="entry name" value="MFS_dom"/>
</dbReference>
<name>A0A7I5E6S1_HAECO</name>
<protein>
    <submittedName>
        <fullName evidence="12">MFS domain-containing protein</fullName>
    </submittedName>
</protein>
<feature type="transmembrane region" description="Helical" evidence="9">
    <location>
        <begin position="521"/>
        <end position="549"/>
    </location>
</feature>
<dbReference type="InterPro" id="IPR045263">
    <property type="entry name" value="GLUT"/>
</dbReference>
<comment type="similarity">
    <text evidence="7">Belongs to the major facilitator superfamily. Sugar transporter (TC 2.A.1.1) family.</text>
</comment>
<feature type="compositionally biased region" description="Basic and acidic residues" evidence="8">
    <location>
        <begin position="36"/>
        <end position="128"/>
    </location>
</feature>
<dbReference type="PANTHER" id="PTHR23503:SF8">
    <property type="entry name" value="FACILITATED GLUCOSE TRANSPORTER PROTEIN 1"/>
    <property type="match status" value="1"/>
</dbReference>
<dbReference type="PROSITE" id="PS50850">
    <property type="entry name" value="MFS"/>
    <property type="match status" value="1"/>
</dbReference>
<keyword evidence="6 9" id="KW-0472">Membrane</keyword>
<feature type="transmembrane region" description="Helical" evidence="9">
    <location>
        <begin position="492"/>
        <end position="515"/>
    </location>
</feature>
<evidence type="ECO:0000256" key="3">
    <source>
        <dbReference type="ARBA" id="ARBA00022475"/>
    </source>
</evidence>
<feature type="transmembrane region" description="Helical" evidence="9">
    <location>
        <begin position="587"/>
        <end position="607"/>
    </location>
</feature>
<feature type="transmembrane region" description="Helical" evidence="9">
    <location>
        <begin position="340"/>
        <end position="359"/>
    </location>
</feature>
<dbReference type="Proteomes" id="UP000025227">
    <property type="component" value="Unplaced"/>
</dbReference>
<proteinExistence type="inferred from homology"/>
<feature type="transmembrane region" description="Helical" evidence="9">
    <location>
        <begin position="561"/>
        <end position="581"/>
    </location>
</feature>
<dbReference type="Gene3D" id="1.20.1250.20">
    <property type="entry name" value="MFS general substrate transporter like domains"/>
    <property type="match status" value="1"/>
</dbReference>
<evidence type="ECO:0000259" key="10">
    <source>
        <dbReference type="PROSITE" id="PS50850"/>
    </source>
</evidence>
<dbReference type="PANTHER" id="PTHR23503">
    <property type="entry name" value="SOLUTE CARRIER FAMILY 2"/>
    <property type="match status" value="1"/>
</dbReference>
<dbReference type="OrthoDB" id="4540492at2759"/>
<feature type="transmembrane region" description="Helical" evidence="9">
    <location>
        <begin position="216"/>
        <end position="236"/>
    </location>
</feature>
<keyword evidence="3" id="KW-1003">Cell membrane</keyword>
<dbReference type="SUPFAM" id="SSF103473">
    <property type="entry name" value="MFS general substrate transporter"/>
    <property type="match status" value="1"/>
</dbReference>
<evidence type="ECO:0000256" key="7">
    <source>
        <dbReference type="RuleBase" id="RU003346"/>
    </source>
</evidence>
<dbReference type="GO" id="GO:0005353">
    <property type="term" value="F:fructose transmembrane transporter activity"/>
    <property type="evidence" value="ECO:0007669"/>
    <property type="project" value="UniProtKB-ARBA"/>
</dbReference>
<dbReference type="NCBIfam" id="TIGR00879">
    <property type="entry name" value="SP"/>
    <property type="match status" value="1"/>
</dbReference>
<evidence type="ECO:0000256" key="1">
    <source>
        <dbReference type="ARBA" id="ARBA00004651"/>
    </source>
</evidence>
<keyword evidence="11" id="KW-1185">Reference proteome</keyword>
<dbReference type="InterPro" id="IPR005829">
    <property type="entry name" value="Sugar_transporter_CS"/>
</dbReference>
<evidence type="ECO:0000313" key="12">
    <source>
        <dbReference type="WBParaSite" id="HCON_00034570-00001"/>
    </source>
</evidence>
<dbReference type="Pfam" id="PF00083">
    <property type="entry name" value="Sugar_tr"/>
    <property type="match status" value="1"/>
</dbReference>
<feature type="compositionally biased region" description="Low complexity" evidence="8">
    <location>
        <begin position="17"/>
        <end position="31"/>
    </location>
</feature>
<dbReference type="PROSITE" id="PS00216">
    <property type="entry name" value="SUGAR_TRANSPORT_1"/>
    <property type="match status" value="1"/>
</dbReference>
<evidence type="ECO:0000256" key="8">
    <source>
        <dbReference type="SAM" id="MobiDB-lite"/>
    </source>
</evidence>
<dbReference type="InterPro" id="IPR036259">
    <property type="entry name" value="MFS_trans_sf"/>
</dbReference>
<feature type="transmembrane region" description="Helical" evidence="9">
    <location>
        <begin position="308"/>
        <end position="328"/>
    </location>
</feature>
<comment type="subcellular location">
    <subcellularLocation>
        <location evidence="1">Cell membrane</location>
        <topology evidence="1">Multi-pass membrane protein</topology>
    </subcellularLocation>
</comment>
<dbReference type="FunFam" id="1.20.1250.20:FF:001511">
    <property type="entry name" value="Solute carrier family 2, facilitated glucose transporter member 5"/>
    <property type="match status" value="1"/>
</dbReference>
<evidence type="ECO:0000313" key="11">
    <source>
        <dbReference type="Proteomes" id="UP000025227"/>
    </source>
</evidence>
<sequence>MQQPRRRSVLDGRHVAGLSESGSSSSRSLGGQEPDEEKKDEEKKDEEKKEGSKQEAPKEGDKKEGSQEPVKEEEKKGSKEKAEAPGEKKDEEKPESKEGSKEPEKKDEEKKDEEKKDEEKKEGDKGEKSGTSTGSVSKDSKASIGSTESKVSKKAAIEGKLTGSLAFAVFSVTLGSFQFGYHIGCVNAPGAMITEWIIESHNRSHGTVIEKTTADVIWSAIVSMFAVGGAVGGILSGALADKAGRRGGLLYTNIVAFIAAVLMGGAKYIDQYVPMMIGRFLIGIYAGLSVLVPIYLTEVSPTNLRGMLGSLHQLNITISILVSQIFGLPQIFGTPDRWPLIFWFTVVPALAQVVTLQMVPESPKFTLCVRGNVEQATTDLENLRGSRDVGAEVDVMKDEAAAAKSAAAEKPSMGDMFRGSLRWPMTIAAMLMLAQQLSGINATMFYSTFIFKQAGLSDQGAVFATISMGTVNVLMTVVSVWLVDHPKAGRRMLLIVGLVGMWISTVLLVVCISMSMGGHQWASYGAIAFVLLFVISFAAGAGSIPWFFVSEIFASNARGNANSIATMTNWGANVAVGLTFLPINNYLHQYSFLVFTAFLTFFLFFVIKYVPETKGKSIEEITAELEKK</sequence>
<dbReference type="InterPro" id="IPR003663">
    <property type="entry name" value="Sugar/inositol_transpt"/>
</dbReference>
<accession>A0A7I5E6S1</accession>